<sequence length="78" mass="8749">MMGNDGVAPRSLLPDRDIWACAQKVMSQYGDRVIFHIAERVGVLSLVGDMSSVDMWMRIADRVDQLSDNGTSGRRTRH</sequence>
<dbReference type="RefSeq" id="WP_380928153.1">
    <property type="nucleotide sequence ID" value="NZ_JBHUGS010000001.1"/>
</dbReference>
<gene>
    <name evidence="1" type="ORF">ACFSGX_05760</name>
</gene>
<protein>
    <submittedName>
        <fullName evidence="1">DUF6961 family protein</fullName>
    </submittedName>
</protein>
<organism evidence="1 2">
    <name type="scientific">Sphingomonas arantia</name>
    <dbReference type="NCBI Taxonomy" id="1460676"/>
    <lineage>
        <taxon>Bacteria</taxon>
        <taxon>Pseudomonadati</taxon>
        <taxon>Pseudomonadota</taxon>
        <taxon>Alphaproteobacteria</taxon>
        <taxon>Sphingomonadales</taxon>
        <taxon>Sphingomonadaceae</taxon>
        <taxon>Sphingomonas</taxon>
    </lineage>
</organism>
<evidence type="ECO:0000313" key="1">
    <source>
        <dbReference type="EMBL" id="MFD1950271.1"/>
    </source>
</evidence>
<accession>A0ABW4TWC1</accession>
<evidence type="ECO:0000313" key="2">
    <source>
        <dbReference type="Proteomes" id="UP001597400"/>
    </source>
</evidence>
<proteinExistence type="predicted"/>
<reference evidence="2" key="1">
    <citation type="journal article" date="2019" name="Int. J. Syst. Evol. Microbiol.">
        <title>The Global Catalogue of Microorganisms (GCM) 10K type strain sequencing project: providing services to taxonomists for standard genome sequencing and annotation.</title>
        <authorList>
            <consortium name="The Broad Institute Genomics Platform"/>
            <consortium name="The Broad Institute Genome Sequencing Center for Infectious Disease"/>
            <person name="Wu L."/>
            <person name="Ma J."/>
        </authorList>
    </citation>
    <scope>NUCLEOTIDE SEQUENCE [LARGE SCALE GENOMIC DNA]</scope>
    <source>
        <strain evidence="2">CGMCC 1.12702</strain>
    </source>
</reference>
<name>A0ABW4TWC1_9SPHN</name>
<keyword evidence="2" id="KW-1185">Reference proteome</keyword>
<dbReference type="Proteomes" id="UP001597400">
    <property type="component" value="Unassembled WGS sequence"/>
</dbReference>
<dbReference type="Pfam" id="PF22284">
    <property type="entry name" value="DUF6961"/>
    <property type="match status" value="1"/>
</dbReference>
<dbReference type="EMBL" id="JBHUGS010000001">
    <property type="protein sequence ID" value="MFD1950271.1"/>
    <property type="molecule type" value="Genomic_DNA"/>
</dbReference>
<dbReference type="InterPro" id="IPR054234">
    <property type="entry name" value="DUF6961"/>
</dbReference>
<comment type="caution">
    <text evidence="1">The sequence shown here is derived from an EMBL/GenBank/DDBJ whole genome shotgun (WGS) entry which is preliminary data.</text>
</comment>